<dbReference type="GO" id="GO:0005886">
    <property type="term" value="C:plasma membrane"/>
    <property type="evidence" value="ECO:0007669"/>
    <property type="project" value="UniProtKB-SubCell"/>
</dbReference>
<dbReference type="GO" id="GO:0009425">
    <property type="term" value="C:bacterial-type flagellum basal body"/>
    <property type="evidence" value="ECO:0007669"/>
    <property type="project" value="InterPro"/>
</dbReference>
<name>A0A9N7QDG1_9BACT</name>
<dbReference type="AlphaFoldDB" id="A0A9N7QDG1"/>
<evidence type="ECO:0000256" key="3">
    <source>
        <dbReference type="ARBA" id="ARBA00008281"/>
    </source>
</evidence>
<protein>
    <recommendedName>
        <fullName evidence="10">Flagellar protein FliL</fullName>
    </recommendedName>
</protein>
<evidence type="ECO:0000256" key="10">
    <source>
        <dbReference type="RuleBase" id="RU364125"/>
    </source>
</evidence>
<evidence type="ECO:0000256" key="9">
    <source>
        <dbReference type="ARBA" id="ARBA00023136"/>
    </source>
</evidence>
<evidence type="ECO:0000256" key="4">
    <source>
        <dbReference type="ARBA" id="ARBA00022475"/>
    </source>
</evidence>
<dbReference type="EMBL" id="AP025739">
    <property type="protein sequence ID" value="BDI32766.1"/>
    <property type="molecule type" value="Genomic_DNA"/>
</dbReference>
<dbReference type="PANTHER" id="PTHR35091">
    <property type="entry name" value="FLAGELLAR PROTEIN FLIL"/>
    <property type="match status" value="1"/>
</dbReference>
<keyword evidence="6" id="KW-0812">Transmembrane</keyword>
<gene>
    <name evidence="11" type="ORF">CCAX7_48170</name>
</gene>
<evidence type="ECO:0000256" key="7">
    <source>
        <dbReference type="ARBA" id="ARBA00022779"/>
    </source>
</evidence>
<comment type="function">
    <text evidence="1 10">Controls the rotational direction of flagella during chemotaxis.</text>
</comment>
<dbReference type="PANTHER" id="PTHR35091:SF2">
    <property type="entry name" value="FLAGELLAR PROTEIN FLIL"/>
    <property type="match status" value="1"/>
</dbReference>
<dbReference type="InterPro" id="IPR005503">
    <property type="entry name" value="FliL"/>
</dbReference>
<evidence type="ECO:0000256" key="1">
    <source>
        <dbReference type="ARBA" id="ARBA00002254"/>
    </source>
</evidence>
<accession>A0A9N7QDG1</accession>
<keyword evidence="9 10" id="KW-0472">Membrane</keyword>
<comment type="subcellular location">
    <subcellularLocation>
        <location evidence="2">Cell membrane</location>
        <topology evidence="2">Single-pass membrane protein</topology>
    </subcellularLocation>
</comment>
<evidence type="ECO:0000313" key="12">
    <source>
        <dbReference type="Proteomes" id="UP000287394"/>
    </source>
</evidence>
<evidence type="ECO:0000256" key="5">
    <source>
        <dbReference type="ARBA" id="ARBA00022500"/>
    </source>
</evidence>
<organism evidence="11 12">
    <name type="scientific">Capsulimonas corticalis</name>
    <dbReference type="NCBI Taxonomy" id="2219043"/>
    <lineage>
        <taxon>Bacteria</taxon>
        <taxon>Bacillati</taxon>
        <taxon>Armatimonadota</taxon>
        <taxon>Armatimonadia</taxon>
        <taxon>Capsulimonadales</taxon>
        <taxon>Capsulimonadaceae</taxon>
        <taxon>Capsulimonas</taxon>
    </lineage>
</organism>
<dbReference type="Pfam" id="PF03748">
    <property type="entry name" value="FliL"/>
    <property type="match status" value="1"/>
</dbReference>
<dbReference type="KEGG" id="ccot:CCAX7_48170"/>
<evidence type="ECO:0000313" key="11">
    <source>
        <dbReference type="EMBL" id="BDI32766.1"/>
    </source>
</evidence>
<reference evidence="11 12" key="1">
    <citation type="journal article" date="2019" name="Int. J. Syst. Evol. Microbiol.">
        <title>Capsulimonas corticalis gen. nov., sp. nov., an aerobic capsulated bacterium, of a novel bacterial order, Capsulimonadales ord. nov., of the class Armatimonadia of the phylum Armatimonadetes.</title>
        <authorList>
            <person name="Li J."/>
            <person name="Kudo C."/>
            <person name="Tonouchi A."/>
        </authorList>
    </citation>
    <scope>NUCLEOTIDE SEQUENCE [LARGE SCALE GENOMIC DNA]</scope>
    <source>
        <strain evidence="11 12">AX-7</strain>
    </source>
</reference>
<keyword evidence="4 10" id="KW-1003">Cell membrane</keyword>
<evidence type="ECO:0000256" key="8">
    <source>
        <dbReference type="ARBA" id="ARBA00022989"/>
    </source>
</evidence>
<sequence>MMIAVIGVVLLAIIGTFLVTKQVAAKGKAGVVKKHVEHGPVITLDEFLVNLADSSGDHFLKVTVGVELNKEKGVSEEGMKEKTALVRDAIVTSLSTQTREDVSTMKGRDKLKDEMKKRINDELGDDLICGVYFTNFVTQ</sequence>
<dbReference type="GO" id="GO:0006935">
    <property type="term" value="P:chemotaxis"/>
    <property type="evidence" value="ECO:0007669"/>
    <property type="project" value="UniProtKB-KW"/>
</dbReference>
<dbReference type="Proteomes" id="UP000287394">
    <property type="component" value="Chromosome"/>
</dbReference>
<keyword evidence="7 10" id="KW-0283">Flagellar rotation</keyword>
<keyword evidence="12" id="KW-1185">Reference proteome</keyword>
<keyword evidence="8" id="KW-1133">Transmembrane helix</keyword>
<evidence type="ECO:0000256" key="2">
    <source>
        <dbReference type="ARBA" id="ARBA00004162"/>
    </source>
</evidence>
<dbReference type="GO" id="GO:0071978">
    <property type="term" value="P:bacterial-type flagellum-dependent swarming motility"/>
    <property type="evidence" value="ECO:0007669"/>
    <property type="project" value="TreeGrafter"/>
</dbReference>
<proteinExistence type="inferred from homology"/>
<comment type="similarity">
    <text evidence="3 10">Belongs to the FliL family.</text>
</comment>
<keyword evidence="5 10" id="KW-0145">Chemotaxis</keyword>
<evidence type="ECO:0000256" key="6">
    <source>
        <dbReference type="ARBA" id="ARBA00022692"/>
    </source>
</evidence>